<evidence type="ECO:0000313" key="1">
    <source>
        <dbReference type="EMBL" id="CAG8563852.1"/>
    </source>
</evidence>
<gene>
    <name evidence="1" type="ORF">GMARGA_LOCUS5149</name>
</gene>
<organism evidence="1 2">
    <name type="scientific">Gigaspora margarita</name>
    <dbReference type="NCBI Taxonomy" id="4874"/>
    <lineage>
        <taxon>Eukaryota</taxon>
        <taxon>Fungi</taxon>
        <taxon>Fungi incertae sedis</taxon>
        <taxon>Mucoromycota</taxon>
        <taxon>Glomeromycotina</taxon>
        <taxon>Glomeromycetes</taxon>
        <taxon>Diversisporales</taxon>
        <taxon>Gigasporaceae</taxon>
        <taxon>Gigaspora</taxon>
    </lineage>
</organism>
<dbReference type="EMBL" id="CAJVQB010002145">
    <property type="protein sequence ID" value="CAG8563852.1"/>
    <property type="molecule type" value="Genomic_DNA"/>
</dbReference>
<dbReference type="Proteomes" id="UP000789901">
    <property type="component" value="Unassembled WGS sequence"/>
</dbReference>
<reference evidence="1 2" key="1">
    <citation type="submission" date="2021-06" db="EMBL/GenBank/DDBJ databases">
        <authorList>
            <person name="Kallberg Y."/>
            <person name="Tangrot J."/>
            <person name="Rosling A."/>
        </authorList>
    </citation>
    <scope>NUCLEOTIDE SEQUENCE [LARGE SCALE GENOMIC DNA]</scope>
    <source>
        <strain evidence="1 2">120-4 pot B 10/14</strain>
    </source>
</reference>
<sequence length="244" mass="28659">MNVLNDRNEIYVDYALHNKVGIYSNKPFLRVSFKPSEKITWQIEGEALAIKAGVYYFLKNRVDDKDQHLIIYTDTQWLARKNGLNLQLKFIPGKDNPADQLTRSPVQKNNLIMKDQEFEKVLQELEDPKNIGYQEDNNLSDEAMARKIHLTLSETEDILFCRISKFSLDSLMNTVSELFSHARIKVLIEKMIKKITITDHPWRKPGREKITKELVLNILIEELNGRKRMKPNKTIKNRDVYVRE</sequence>
<keyword evidence="2" id="KW-1185">Reference proteome</keyword>
<evidence type="ECO:0000313" key="2">
    <source>
        <dbReference type="Proteomes" id="UP000789901"/>
    </source>
</evidence>
<protein>
    <submittedName>
        <fullName evidence="1">5518_t:CDS:1</fullName>
    </submittedName>
</protein>
<accession>A0ABN7UF37</accession>
<proteinExistence type="predicted"/>
<comment type="caution">
    <text evidence="1">The sequence shown here is derived from an EMBL/GenBank/DDBJ whole genome shotgun (WGS) entry which is preliminary data.</text>
</comment>
<name>A0ABN7UF37_GIGMA</name>